<dbReference type="InterPro" id="IPR002110">
    <property type="entry name" value="Ankyrin_rpt"/>
</dbReference>
<accession>A0A7L3W9S7</accession>
<comment type="pathway">
    <text evidence="1">Protein modification; protein ubiquitination.</text>
</comment>
<evidence type="ECO:0000313" key="11">
    <source>
        <dbReference type="Proteomes" id="UP000518911"/>
    </source>
</evidence>
<name>A0A7L3W9S7_9GRUI</name>
<dbReference type="InterPro" id="IPR001496">
    <property type="entry name" value="SOCS_box"/>
</dbReference>
<feature type="repeat" description="ANK" evidence="8">
    <location>
        <begin position="138"/>
        <end position="170"/>
    </location>
</feature>
<dbReference type="PANTHER" id="PTHR24133">
    <property type="entry name" value="ANKYRIN DOMAIN-CONTAINING"/>
    <property type="match status" value="1"/>
</dbReference>
<dbReference type="CDD" id="cd03587">
    <property type="entry name" value="SOCS"/>
    <property type="match status" value="1"/>
</dbReference>
<organism evidence="10 11">
    <name type="scientific">Atlantisia rogersi</name>
    <name type="common">Inaccessible Island rail</name>
    <dbReference type="NCBI Taxonomy" id="2478892"/>
    <lineage>
        <taxon>Eukaryota</taxon>
        <taxon>Metazoa</taxon>
        <taxon>Chordata</taxon>
        <taxon>Craniata</taxon>
        <taxon>Vertebrata</taxon>
        <taxon>Euteleostomi</taxon>
        <taxon>Archelosauria</taxon>
        <taxon>Archosauria</taxon>
        <taxon>Dinosauria</taxon>
        <taxon>Saurischia</taxon>
        <taxon>Theropoda</taxon>
        <taxon>Coelurosauria</taxon>
        <taxon>Aves</taxon>
        <taxon>Neognathae</taxon>
        <taxon>Neoaves</taxon>
        <taxon>Gruiformes</taxon>
        <taxon>Rallidae</taxon>
        <taxon>Atlantisia</taxon>
    </lineage>
</organism>
<evidence type="ECO:0000259" key="9">
    <source>
        <dbReference type="PROSITE" id="PS50225"/>
    </source>
</evidence>
<feature type="repeat" description="ANK" evidence="8">
    <location>
        <begin position="105"/>
        <end position="131"/>
    </location>
</feature>
<reference evidence="10 11" key="1">
    <citation type="submission" date="2019-09" db="EMBL/GenBank/DDBJ databases">
        <title>Bird 10,000 Genomes (B10K) Project - Family phase.</title>
        <authorList>
            <person name="Zhang G."/>
        </authorList>
    </citation>
    <scope>NUCLEOTIDE SEQUENCE [LARGE SCALE GENOMIC DNA]</scope>
    <source>
        <strain evidence="10">OUT-0055</strain>
        <tissue evidence="10">Blood</tissue>
    </source>
</reference>
<sequence length="318" mass="35290">ESSTWETDPKTMSLMDITRMFSMLQPQEEEDDNGESEELNRAVCEDDHQTLDNLLCQARYKRFINRRSGWGVPSTPLRLAATWGRVRSLKVLLAHGAEVDSLDMKAQTPLFMAVSNSHLECVKVLLDAGASPAGSIYNNSSPLLIAARDGDVDILRQLLDHGAETNVQARLPKWAANSVACSGPLYLAAAYGHLKCFKMLLLYGADPNYNCPEEQVIAQIKEPKTLLETCLRHGCRSEFIQLLIDFGANVYLPRITVAVAAPRSKGLELLLQARAHPKSLMSQSRLVIRRLLKQAGHPHAVGELEIPAVLKSYLQHQL</sequence>
<dbReference type="InterPro" id="IPR036770">
    <property type="entry name" value="Ankyrin_rpt-contain_sf"/>
</dbReference>
<evidence type="ECO:0000256" key="3">
    <source>
        <dbReference type="ARBA" id="ARBA00022786"/>
    </source>
</evidence>
<dbReference type="OrthoDB" id="539213at2759"/>
<dbReference type="GO" id="GO:0072659">
    <property type="term" value="P:protein localization to plasma membrane"/>
    <property type="evidence" value="ECO:0007669"/>
    <property type="project" value="TreeGrafter"/>
</dbReference>
<dbReference type="Pfam" id="PF07525">
    <property type="entry name" value="SOCS_box"/>
    <property type="match status" value="1"/>
</dbReference>
<dbReference type="UniPathway" id="UPA00143"/>
<feature type="non-terminal residue" evidence="10">
    <location>
        <position position="1"/>
    </location>
</feature>
<evidence type="ECO:0000256" key="1">
    <source>
        <dbReference type="ARBA" id="ARBA00004906"/>
    </source>
</evidence>
<dbReference type="GO" id="GO:0030507">
    <property type="term" value="F:spectrin binding"/>
    <property type="evidence" value="ECO:0007669"/>
    <property type="project" value="TreeGrafter"/>
</dbReference>
<dbReference type="InterPro" id="IPR052391">
    <property type="entry name" value="E3_Ligase-Neurotoxin"/>
</dbReference>
<dbReference type="PROSITE" id="PS50297">
    <property type="entry name" value="ANK_REP_REGION"/>
    <property type="match status" value="4"/>
</dbReference>
<dbReference type="AlphaFoldDB" id="A0A7L3W9S7"/>
<feature type="repeat" description="ANK" evidence="8">
    <location>
        <begin position="184"/>
        <end position="208"/>
    </location>
</feature>
<keyword evidence="4 8" id="KW-0040">ANK repeat</keyword>
<protein>
    <recommendedName>
        <fullName evidence="7">Ankyrin repeat and SOCS box protein 12</fullName>
    </recommendedName>
</protein>
<comment type="function">
    <text evidence="5">Probable substrate-recognition component of a SCF-like ECS (Elongin-Cullin-SOCS-box protein) E3 ubiquitin-protein ligase complex which mediates the ubiquitination and subsequent proteasomal degradation of target proteins.</text>
</comment>
<dbReference type="SMART" id="SM00969">
    <property type="entry name" value="SOCS_box"/>
    <property type="match status" value="1"/>
</dbReference>
<dbReference type="Gene3D" id="1.10.750.20">
    <property type="entry name" value="SOCS box"/>
    <property type="match status" value="1"/>
</dbReference>
<dbReference type="GO" id="GO:0008093">
    <property type="term" value="F:cytoskeletal anchor activity"/>
    <property type="evidence" value="ECO:0007669"/>
    <property type="project" value="TreeGrafter"/>
</dbReference>
<evidence type="ECO:0000256" key="4">
    <source>
        <dbReference type="ARBA" id="ARBA00023043"/>
    </source>
</evidence>
<dbReference type="PANTHER" id="PTHR24133:SF33">
    <property type="entry name" value="ANKYRIN, ISOFORM B"/>
    <property type="match status" value="1"/>
</dbReference>
<dbReference type="Gene3D" id="1.25.40.20">
    <property type="entry name" value="Ankyrin repeat-containing domain"/>
    <property type="match status" value="2"/>
</dbReference>
<gene>
    <name evidence="10" type="primary">Asb12</name>
    <name evidence="10" type="ORF">ATLROG_R11827</name>
</gene>
<dbReference type="PROSITE" id="PS50225">
    <property type="entry name" value="SOCS"/>
    <property type="match status" value="1"/>
</dbReference>
<feature type="repeat" description="ANK" evidence="8">
    <location>
        <begin position="72"/>
        <end position="104"/>
    </location>
</feature>
<dbReference type="GO" id="GO:0044325">
    <property type="term" value="F:transmembrane transporter binding"/>
    <property type="evidence" value="ECO:0007669"/>
    <property type="project" value="TreeGrafter"/>
</dbReference>
<comment type="caution">
    <text evidence="10">The sequence shown here is derived from an EMBL/GenBank/DDBJ whole genome shotgun (WGS) entry which is preliminary data.</text>
</comment>
<evidence type="ECO:0000313" key="10">
    <source>
        <dbReference type="EMBL" id="NXV72745.1"/>
    </source>
</evidence>
<dbReference type="EMBL" id="VZUJ01050700">
    <property type="protein sequence ID" value="NXV72745.1"/>
    <property type="molecule type" value="Genomic_DNA"/>
</dbReference>
<dbReference type="Pfam" id="PF12796">
    <property type="entry name" value="Ank_2"/>
    <property type="match status" value="2"/>
</dbReference>
<keyword evidence="11" id="KW-1185">Reference proteome</keyword>
<dbReference type="Proteomes" id="UP000518911">
    <property type="component" value="Unassembled WGS sequence"/>
</dbReference>
<proteinExistence type="predicted"/>
<comment type="subunit">
    <text evidence="6">Interacts with CUL5 and RNF7.</text>
</comment>
<feature type="domain" description="SOCS box" evidence="9">
    <location>
        <begin position="266"/>
        <end position="318"/>
    </location>
</feature>
<evidence type="ECO:0000256" key="7">
    <source>
        <dbReference type="ARBA" id="ARBA00067431"/>
    </source>
</evidence>
<dbReference type="FunFam" id="1.25.40.20:FF:000096">
    <property type="entry name" value="Ankyrin repeat and SOCS box containing 12"/>
    <property type="match status" value="1"/>
</dbReference>
<dbReference type="SMART" id="SM00248">
    <property type="entry name" value="ANK"/>
    <property type="match status" value="5"/>
</dbReference>
<dbReference type="GO" id="GO:0016567">
    <property type="term" value="P:protein ubiquitination"/>
    <property type="evidence" value="ECO:0007669"/>
    <property type="project" value="UniProtKB-UniPathway"/>
</dbReference>
<keyword evidence="3" id="KW-0833">Ubl conjugation pathway</keyword>
<evidence type="ECO:0000256" key="6">
    <source>
        <dbReference type="ARBA" id="ARBA00065032"/>
    </source>
</evidence>
<evidence type="ECO:0000256" key="5">
    <source>
        <dbReference type="ARBA" id="ARBA00059401"/>
    </source>
</evidence>
<feature type="non-terminal residue" evidence="10">
    <location>
        <position position="318"/>
    </location>
</feature>
<keyword evidence="2" id="KW-0677">Repeat</keyword>
<dbReference type="GO" id="GO:0005886">
    <property type="term" value="C:plasma membrane"/>
    <property type="evidence" value="ECO:0007669"/>
    <property type="project" value="TreeGrafter"/>
</dbReference>
<dbReference type="PROSITE" id="PS50088">
    <property type="entry name" value="ANK_REPEAT"/>
    <property type="match status" value="4"/>
</dbReference>
<evidence type="ECO:0000256" key="8">
    <source>
        <dbReference type="PROSITE-ProRule" id="PRU00023"/>
    </source>
</evidence>
<dbReference type="GO" id="GO:0043005">
    <property type="term" value="C:neuron projection"/>
    <property type="evidence" value="ECO:0007669"/>
    <property type="project" value="TreeGrafter"/>
</dbReference>
<dbReference type="SUPFAM" id="SSF48403">
    <property type="entry name" value="Ankyrin repeat"/>
    <property type="match status" value="1"/>
</dbReference>
<evidence type="ECO:0000256" key="2">
    <source>
        <dbReference type="ARBA" id="ARBA00022737"/>
    </source>
</evidence>